<dbReference type="InterPro" id="IPR002575">
    <property type="entry name" value="Aminoglycoside_PTrfase"/>
</dbReference>
<dbReference type="PANTHER" id="PTHR21310">
    <property type="entry name" value="AMINOGLYCOSIDE PHOSPHOTRANSFERASE-RELATED-RELATED"/>
    <property type="match status" value="1"/>
</dbReference>
<dbReference type="Pfam" id="PF01636">
    <property type="entry name" value="APH"/>
    <property type="match status" value="1"/>
</dbReference>
<protein>
    <recommendedName>
        <fullName evidence="1">Aminoglycoside phosphotransferase domain-containing protein</fullName>
    </recommendedName>
</protein>
<accession>A0ABR1PNV1</accession>
<proteinExistence type="predicted"/>
<dbReference type="PANTHER" id="PTHR21310:SF15">
    <property type="entry name" value="AMINOGLYCOSIDE PHOSPHOTRANSFERASE DOMAIN-CONTAINING PROTEIN"/>
    <property type="match status" value="1"/>
</dbReference>
<gene>
    <name evidence="2" type="ORF">SLS63_000994</name>
</gene>
<dbReference type="InterPro" id="IPR051678">
    <property type="entry name" value="AGP_Transferase"/>
</dbReference>
<dbReference type="Proteomes" id="UP001430848">
    <property type="component" value="Unassembled WGS sequence"/>
</dbReference>
<dbReference type="EMBL" id="JAKNSF020000002">
    <property type="protein sequence ID" value="KAK7741439.1"/>
    <property type="molecule type" value="Genomic_DNA"/>
</dbReference>
<comment type="caution">
    <text evidence="2">The sequence shown here is derived from an EMBL/GenBank/DDBJ whole genome shotgun (WGS) entry which is preliminary data.</text>
</comment>
<reference evidence="2 3" key="1">
    <citation type="submission" date="2024-02" db="EMBL/GenBank/DDBJ databases">
        <title>De novo assembly and annotation of 12 fungi associated with fruit tree decline syndrome in Ontario, Canada.</title>
        <authorList>
            <person name="Sulman M."/>
            <person name="Ellouze W."/>
            <person name="Ilyukhin E."/>
        </authorList>
    </citation>
    <scope>NUCLEOTIDE SEQUENCE [LARGE SCALE GENOMIC DNA]</scope>
    <source>
        <strain evidence="2 3">M169</strain>
    </source>
</reference>
<evidence type="ECO:0000259" key="1">
    <source>
        <dbReference type="Pfam" id="PF01636"/>
    </source>
</evidence>
<evidence type="ECO:0000313" key="3">
    <source>
        <dbReference type="Proteomes" id="UP001430848"/>
    </source>
</evidence>
<feature type="domain" description="Aminoglycoside phosphotransferase" evidence="1">
    <location>
        <begin position="84"/>
        <end position="281"/>
    </location>
</feature>
<dbReference type="Gene3D" id="3.30.200.20">
    <property type="entry name" value="Phosphorylase Kinase, domain 1"/>
    <property type="match status" value="1"/>
</dbReference>
<evidence type="ECO:0000313" key="2">
    <source>
        <dbReference type="EMBL" id="KAK7741439.1"/>
    </source>
</evidence>
<organism evidence="2 3">
    <name type="scientific">Diaporthe eres</name>
    <name type="common">Phomopsis oblonga</name>
    <dbReference type="NCBI Taxonomy" id="83184"/>
    <lineage>
        <taxon>Eukaryota</taxon>
        <taxon>Fungi</taxon>
        <taxon>Dikarya</taxon>
        <taxon>Ascomycota</taxon>
        <taxon>Pezizomycotina</taxon>
        <taxon>Sordariomycetes</taxon>
        <taxon>Sordariomycetidae</taxon>
        <taxon>Diaporthales</taxon>
        <taxon>Diaporthaceae</taxon>
        <taxon>Diaporthe</taxon>
        <taxon>Diaporthe eres species complex</taxon>
    </lineage>
</organism>
<name>A0ABR1PNV1_DIAER</name>
<dbReference type="InterPro" id="IPR011009">
    <property type="entry name" value="Kinase-like_dom_sf"/>
</dbReference>
<keyword evidence="3" id="KW-1185">Reference proteome</keyword>
<dbReference type="SUPFAM" id="SSF56112">
    <property type="entry name" value="Protein kinase-like (PK-like)"/>
    <property type="match status" value="1"/>
</dbReference>
<sequence length="423" mass="46999">MSSSSASDSEDEAAFGRLVNIAAVDLVTLGSRIRELVSKAKASNGRLVETFSGSFNLVHIPQLDEAKMVIRIPISGQFSDLSGPAKEAIDSQVQTINYIKGHTSIPVPKVFHLDTTANNGIGAPYIAMSYISGRTLSRLWFDDSGHTPLKERRRSILKELAQAISQLNRLHFDKIGSLIPSSQGSGHDLGPCYEWDEGKDGTISAASSGPFLTTISFLKRFWAPTNDKSPCTVGAAKLLEEMLPHLPHSSEYVLALPDFDSQNVMADEEGDITGLIDWDNVQTVPGFIGCLRYPGWITRDWDPLMYGWPQGRENSPDELQKYREYYLYEMKQALKPQGSDGYRLTEKSHIFEAFWIAVSNVGNRTSICQKFVEEAKRRLDKKEMPDGLDQDALSILYDIAAGELEGEDWEGLRKGLQALMTLE</sequence>